<dbReference type="AlphaFoldDB" id="A0A1H6FVW1"/>
<evidence type="ECO:0000313" key="2">
    <source>
        <dbReference type="EMBL" id="SEH14917.1"/>
    </source>
</evidence>
<keyword evidence="1" id="KW-0472">Membrane</keyword>
<reference evidence="3" key="1">
    <citation type="submission" date="2016-10" db="EMBL/GenBank/DDBJ databases">
        <authorList>
            <person name="Varghese N."/>
            <person name="Submissions S."/>
        </authorList>
    </citation>
    <scope>NUCLEOTIDE SEQUENCE [LARGE SCALE GENOMIC DNA]</scope>
    <source>
        <strain evidence="3">ATCC 35263</strain>
    </source>
</reference>
<evidence type="ECO:0000313" key="3">
    <source>
        <dbReference type="Proteomes" id="UP000222056"/>
    </source>
</evidence>
<evidence type="ECO:0000256" key="1">
    <source>
        <dbReference type="SAM" id="Phobius"/>
    </source>
</evidence>
<keyword evidence="3" id="KW-1185">Reference proteome</keyword>
<accession>A0A1H6FVW1</accession>
<proteinExistence type="predicted"/>
<feature type="transmembrane region" description="Helical" evidence="1">
    <location>
        <begin position="12"/>
        <end position="30"/>
    </location>
</feature>
<organism evidence="2 3">
    <name type="scientific">Thermoleophilum album</name>
    <dbReference type="NCBI Taxonomy" id="29539"/>
    <lineage>
        <taxon>Bacteria</taxon>
        <taxon>Bacillati</taxon>
        <taxon>Actinomycetota</taxon>
        <taxon>Thermoleophilia</taxon>
        <taxon>Thermoleophilales</taxon>
        <taxon>Thermoleophilaceae</taxon>
        <taxon>Thermoleophilum</taxon>
    </lineage>
</organism>
<keyword evidence="1" id="KW-0812">Transmembrane</keyword>
<dbReference type="EMBL" id="FNWJ01000002">
    <property type="protein sequence ID" value="SEH14917.1"/>
    <property type="molecule type" value="Genomic_DNA"/>
</dbReference>
<gene>
    <name evidence="2" type="ORF">SAMN02745716_1781</name>
</gene>
<protein>
    <submittedName>
        <fullName evidence="2">Uncharacterized protein</fullName>
    </submittedName>
</protein>
<dbReference type="STRING" id="29539.SAMN02745716_1781"/>
<name>A0A1H6FVW1_THEAL</name>
<feature type="transmembrane region" description="Helical" evidence="1">
    <location>
        <begin position="36"/>
        <end position="56"/>
    </location>
</feature>
<sequence>MRSRLRGHRSALASFLLLAVLGWLLFKLVLGAVVFFAWLVAAVIVAAALFWFALAAR</sequence>
<keyword evidence="1" id="KW-1133">Transmembrane helix</keyword>
<dbReference type="RefSeq" id="WP_177169438.1">
    <property type="nucleotide sequence ID" value="NZ_FNWJ01000002.1"/>
</dbReference>
<dbReference type="Proteomes" id="UP000222056">
    <property type="component" value="Unassembled WGS sequence"/>
</dbReference>